<comment type="caution">
    <text evidence="3">The sequence shown here is derived from an EMBL/GenBank/DDBJ whole genome shotgun (WGS) entry which is preliminary data.</text>
</comment>
<reference evidence="3" key="2">
    <citation type="journal article" date="2014" name="ISME J.">
        <title>Microbial stratification in low pH oxic and suboxic macroscopic growths along an acid mine drainage.</title>
        <authorList>
            <person name="Mendez-Garcia C."/>
            <person name="Mesa V."/>
            <person name="Sprenger R.R."/>
            <person name="Richter M."/>
            <person name="Diez M.S."/>
            <person name="Solano J."/>
            <person name="Bargiela R."/>
            <person name="Golyshina O.V."/>
            <person name="Manteca A."/>
            <person name="Ramos J.L."/>
            <person name="Gallego J.R."/>
            <person name="Llorente I."/>
            <person name="Martins Dos Santos V.A."/>
            <person name="Jensen O.N."/>
            <person name="Pelaez A.I."/>
            <person name="Sanchez J."/>
            <person name="Ferrer M."/>
        </authorList>
    </citation>
    <scope>NUCLEOTIDE SEQUENCE</scope>
</reference>
<gene>
    <name evidence="3" type="ORF">B1B_06752</name>
</gene>
<name>T1CBP2_9ZZZZ</name>
<evidence type="ECO:0000259" key="2">
    <source>
        <dbReference type="Pfam" id="PF13439"/>
    </source>
</evidence>
<proteinExistence type="predicted"/>
<dbReference type="InterPro" id="IPR001296">
    <property type="entry name" value="Glyco_trans_1"/>
</dbReference>
<evidence type="ECO:0000259" key="1">
    <source>
        <dbReference type="Pfam" id="PF00534"/>
    </source>
</evidence>
<dbReference type="GO" id="GO:0016757">
    <property type="term" value="F:glycosyltransferase activity"/>
    <property type="evidence" value="ECO:0007669"/>
    <property type="project" value="InterPro"/>
</dbReference>
<dbReference type="PANTHER" id="PTHR12526:SF630">
    <property type="entry name" value="GLYCOSYLTRANSFERASE"/>
    <property type="match status" value="1"/>
</dbReference>
<dbReference type="Pfam" id="PF00534">
    <property type="entry name" value="Glycos_transf_1"/>
    <property type="match status" value="1"/>
</dbReference>
<dbReference type="SUPFAM" id="SSF53756">
    <property type="entry name" value="UDP-Glycosyltransferase/glycogen phosphorylase"/>
    <property type="match status" value="1"/>
</dbReference>
<dbReference type="Pfam" id="PF13439">
    <property type="entry name" value="Glyco_transf_4"/>
    <property type="match status" value="1"/>
</dbReference>
<accession>T1CBP2</accession>
<dbReference type="AlphaFoldDB" id="T1CBP2"/>
<sequence length="278" mass="31210">MNDKPLIVHVVYRLDTGGMEHVVVSLVNATHDRYRHAVISLTGFGVLRHEIEDAAVACLSLEKKPGKDWWCYFRFWRALRTLKPDLVQTYNIGTLDLPPVARLAGVHRLIHAEHGRDAADPGGDNLRYQWLRRWMAPLIRRYVVVSHDLQTWLTDRVGIQPSKVTYIANGIDEARFSRTCSPSEPRRRLGDFAPPGTVLIGNVARLDKVKDHEGLISAFKLLREQAGGNNASARLIIAGEGPQRGELERQIVRLGLTETVRLLGNRGDVAHLLAECDV</sequence>
<dbReference type="InterPro" id="IPR028098">
    <property type="entry name" value="Glyco_trans_4-like_N"/>
</dbReference>
<dbReference type="Gene3D" id="3.40.50.2000">
    <property type="entry name" value="Glycogen Phosphorylase B"/>
    <property type="match status" value="2"/>
</dbReference>
<dbReference type="PANTHER" id="PTHR12526">
    <property type="entry name" value="GLYCOSYLTRANSFERASE"/>
    <property type="match status" value="1"/>
</dbReference>
<reference evidence="3" key="1">
    <citation type="submission" date="2013-08" db="EMBL/GenBank/DDBJ databases">
        <authorList>
            <person name="Mendez C."/>
            <person name="Richter M."/>
            <person name="Ferrer M."/>
            <person name="Sanchez J."/>
        </authorList>
    </citation>
    <scope>NUCLEOTIDE SEQUENCE</scope>
</reference>
<evidence type="ECO:0000313" key="3">
    <source>
        <dbReference type="EMBL" id="EQD64005.1"/>
    </source>
</evidence>
<organism evidence="3">
    <name type="scientific">mine drainage metagenome</name>
    <dbReference type="NCBI Taxonomy" id="410659"/>
    <lineage>
        <taxon>unclassified sequences</taxon>
        <taxon>metagenomes</taxon>
        <taxon>ecological metagenomes</taxon>
    </lineage>
</organism>
<keyword evidence="3" id="KW-0808">Transferase</keyword>
<feature type="non-terminal residue" evidence="3">
    <location>
        <position position="278"/>
    </location>
</feature>
<dbReference type="EMBL" id="AUZY01004281">
    <property type="protein sequence ID" value="EQD64005.1"/>
    <property type="molecule type" value="Genomic_DNA"/>
</dbReference>
<feature type="domain" description="Glycosyl transferase family 1" evidence="1">
    <location>
        <begin position="197"/>
        <end position="278"/>
    </location>
</feature>
<protein>
    <submittedName>
        <fullName evidence="3">Sugar transferase, PEP-CTERM/EpsH1 system associated</fullName>
    </submittedName>
</protein>
<feature type="domain" description="Glycosyltransferase subfamily 4-like N-terminal" evidence="2">
    <location>
        <begin position="17"/>
        <end position="175"/>
    </location>
</feature>